<dbReference type="GO" id="GO:0120514">
    <property type="term" value="F:2-hydroxyflavanone C-glucosyltransferase activity"/>
    <property type="evidence" value="ECO:0007669"/>
    <property type="project" value="UniProtKB-EC"/>
</dbReference>
<dbReference type="PANTHER" id="PTHR11926:SF774">
    <property type="entry name" value="UDP-GLYCOSYLTRANSFERASE 85A1-RELATED"/>
    <property type="match status" value="1"/>
</dbReference>
<sequence length="511" mass="55511">MGEMKVGIERIESMSENKTKRRRPHAVCIPYPAQGHIGPMLKLAKLLHSSPHNFHISFVNTHHNHRRLQRAHGSAAVSGLPSFRFHVIPDGLPPADNPDATQDIASLCISINETCPNALRDLLSELNSVAGAGDGPGPVSCVVADAGMWFAVDVAEEFGVPAVRFWTASACALLGYAQYESLVQKGVIPLPDSSCLTNGYLDKVVEGIPSMEGITLKHPPSFIRTTDANDFMLNYLRRCVQTVSESRCPLIFNTFEALEGPILQTLATAKITNTPDLTIGPLSFLLPKTNTENHSTIRSSLLPEDPSCLSWLDSKPPDSVIYVSFGSVATLTPHQVIEFACGLVNSEQNFLWVIRPDLVGTSELGSGAVARQLVGGAQGRGMLASWCDQEMVLAHPAVGGFLTHCGWNSTIEAIGNGVAVVCWPFFADQQTNSWFCCEKWGAGVEIGGGGEVRREEVERVARTVVDGDKGKEMRWKAREWKRLAEEASLSPNGSSYINFKKLVDHLLGSLN</sequence>
<dbReference type="Pfam" id="PF00201">
    <property type="entry name" value="UDPGT"/>
    <property type="match status" value="1"/>
</dbReference>
<dbReference type="SUPFAM" id="SSF53756">
    <property type="entry name" value="UDP-Glycosyltransferase/glycogen phosphorylase"/>
    <property type="match status" value="1"/>
</dbReference>
<evidence type="ECO:0000256" key="5">
    <source>
        <dbReference type="ARBA" id="ARBA00066896"/>
    </source>
</evidence>
<keyword evidence="2" id="KW-0328">Glycosyltransferase</keyword>
<dbReference type="FunFam" id="3.40.50.2000:FF:000065">
    <property type="entry name" value="Glycosyltransferase"/>
    <property type="match status" value="1"/>
</dbReference>
<dbReference type="EC" id="2.4.1.360" evidence="5"/>
<dbReference type="CDD" id="cd03784">
    <property type="entry name" value="GT1_Gtf-like"/>
    <property type="match status" value="1"/>
</dbReference>
<reference evidence="7" key="1">
    <citation type="submission" date="2016-11" db="EMBL/GenBank/DDBJ databases">
        <title>Molecular cloning and characterization of UDP-glycosyltransferase genes involved in the biosynthesis of stibene glucoside in Polygonum multiflorum.</title>
        <authorList>
            <person name="Xia W."/>
        </authorList>
    </citation>
    <scope>NUCLEOTIDE SEQUENCE</scope>
</reference>
<evidence type="ECO:0000256" key="6">
    <source>
        <dbReference type="ARBA" id="ARBA00082568"/>
    </source>
</evidence>
<evidence type="ECO:0000256" key="3">
    <source>
        <dbReference type="ARBA" id="ARBA00022679"/>
    </source>
</evidence>
<name>A0A291PNG8_9CARY</name>
<evidence type="ECO:0000256" key="2">
    <source>
        <dbReference type="ARBA" id="ARBA00022676"/>
    </source>
</evidence>
<comment type="similarity">
    <text evidence="1">Belongs to the UDP-glycosyltransferase family.</text>
</comment>
<dbReference type="GO" id="GO:0080044">
    <property type="term" value="F:quercetin 7-O-glucosyltransferase activity"/>
    <property type="evidence" value="ECO:0007669"/>
    <property type="project" value="TreeGrafter"/>
</dbReference>
<organism evidence="7">
    <name type="scientific">Fallopia multiflora</name>
    <name type="common">tuber fleeceflower</name>
    <dbReference type="NCBI Taxonomy" id="76025"/>
    <lineage>
        <taxon>Eukaryota</taxon>
        <taxon>Viridiplantae</taxon>
        <taxon>Streptophyta</taxon>
        <taxon>Embryophyta</taxon>
        <taxon>Tracheophyta</taxon>
        <taxon>Spermatophyta</taxon>
        <taxon>Magnoliopsida</taxon>
        <taxon>eudicotyledons</taxon>
        <taxon>Gunneridae</taxon>
        <taxon>Pentapetalae</taxon>
        <taxon>Caryophyllales</taxon>
        <taxon>Polygonaceae</taxon>
        <taxon>Polygonoideae</taxon>
        <taxon>Polygoneae</taxon>
        <taxon>Fallopia</taxon>
    </lineage>
</organism>
<dbReference type="FunFam" id="3.40.50.2000:FF:000060">
    <property type="entry name" value="Glycosyltransferase"/>
    <property type="match status" value="1"/>
</dbReference>
<dbReference type="AlphaFoldDB" id="A0A291PNG8"/>
<protein>
    <recommendedName>
        <fullName evidence="5">2-hydroxyflavanone C-glucosyltransferase</fullName>
        <ecNumber evidence="5">2.4.1.360</ecNumber>
    </recommendedName>
    <alternativeName>
        <fullName evidence="6">UDP-glucose:2-hydroxyflavanone C-glucosyltransferase</fullName>
    </alternativeName>
</protein>
<evidence type="ECO:0000256" key="1">
    <source>
        <dbReference type="ARBA" id="ARBA00009995"/>
    </source>
</evidence>
<evidence type="ECO:0000256" key="4">
    <source>
        <dbReference type="ARBA" id="ARBA00051296"/>
    </source>
</evidence>
<dbReference type="EMBL" id="KY086002">
    <property type="protein sequence ID" value="ATL14543.1"/>
    <property type="molecule type" value="mRNA"/>
</dbReference>
<evidence type="ECO:0000313" key="7">
    <source>
        <dbReference type="EMBL" id="ATL14543.1"/>
    </source>
</evidence>
<accession>A0A291PNG8</accession>
<dbReference type="InterPro" id="IPR002213">
    <property type="entry name" value="UDP_glucos_trans"/>
</dbReference>
<dbReference type="PANTHER" id="PTHR11926">
    <property type="entry name" value="GLUCOSYL/GLUCURONOSYL TRANSFERASES"/>
    <property type="match status" value="1"/>
</dbReference>
<keyword evidence="3 7" id="KW-0808">Transferase</keyword>
<dbReference type="GO" id="GO:0080043">
    <property type="term" value="F:quercetin 3-O-glucosyltransferase activity"/>
    <property type="evidence" value="ECO:0007669"/>
    <property type="project" value="TreeGrafter"/>
</dbReference>
<proteinExistence type="evidence at transcript level"/>
<gene>
    <name evidence="7" type="primary">UCT1</name>
</gene>
<comment type="catalytic activity">
    <reaction evidence="4">
        <text>a 3'-hydro-2'-hydroxy-beta-oxodihydrochalcone + UDP-alpha-D-glucose = a 3'-(beta-D-glucopyranosyl)-2'-hydroxy-beta-oxodihydrochalcone + UDP + H(+)</text>
        <dbReference type="Rhea" id="RHEA:51504"/>
        <dbReference type="ChEBI" id="CHEBI:15378"/>
        <dbReference type="ChEBI" id="CHEBI:58223"/>
        <dbReference type="ChEBI" id="CHEBI:58885"/>
        <dbReference type="ChEBI" id="CHEBI:142482"/>
        <dbReference type="ChEBI" id="CHEBI:142483"/>
        <dbReference type="EC" id="2.4.1.360"/>
    </reaction>
    <physiologicalReaction direction="left-to-right" evidence="4">
        <dbReference type="Rhea" id="RHEA:51505"/>
    </physiologicalReaction>
</comment>
<dbReference type="Gene3D" id="3.40.50.2000">
    <property type="entry name" value="Glycogen Phosphorylase B"/>
    <property type="match status" value="2"/>
</dbReference>